<keyword evidence="2" id="KW-1185">Reference proteome</keyword>
<dbReference type="RefSeq" id="WP_203710655.1">
    <property type="nucleotide sequence ID" value="NZ_BONE01000003.1"/>
</dbReference>
<dbReference type="Proteomes" id="UP000604117">
    <property type="component" value="Unassembled WGS sequence"/>
</dbReference>
<accession>A0ABQ4CIS5</accession>
<proteinExistence type="predicted"/>
<dbReference type="EMBL" id="BONE01000003">
    <property type="protein sequence ID" value="GIF71180.1"/>
    <property type="molecule type" value="Genomic_DNA"/>
</dbReference>
<comment type="caution">
    <text evidence="1">The sequence shown here is derived from an EMBL/GenBank/DDBJ whole genome shotgun (WGS) entry which is preliminary data.</text>
</comment>
<organism evidence="1 2">
    <name type="scientific">Asanoa siamensis</name>
    <dbReference type="NCBI Taxonomy" id="926357"/>
    <lineage>
        <taxon>Bacteria</taxon>
        <taxon>Bacillati</taxon>
        <taxon>Actinomycetota</taxon>
        <taxon>Actinomycetes</taxon>
        <taxon>Micromonosporales</taxon>
        <taxon>Micromonosporaceae</taxon>
        <taxon>Asanoa</taxon>
    </lineage>
</organism>
<evidence type="ECO:0000313" key="2">
    <source>
        <dbReference type="Proteomes" id="UP000604117"/>
    </source>
</evidence>
<reference evidence="1 2" key="1">
    <citation type="submission" date="2021-01" db="EMBL/GenBank/DDBJ databases">
        <title>Whole genome shotgun sequence of Asanoa siamensis NBRC 107932.</title>
        <authorList>
            <person name="Komaki H."/>
            <person name="Tamura T."/>
        </authorList>
    </citation>
    <scope>NUCLEOTIDE SEQUENCE [LARGE SCALE GENOMIC DNA]</scope>
    <source>
        <strain evidence="1 2">NBRC 107932</strain>
    </source>
</reference>
<evidence type="ECO:0000313" key="1">
    <source>
        <dbReference type="EMBL" id="GIF71180.1"/>
    </source>
</evidence>
<sequence length="146" mass="15513">MSYDLMFMRRQPGQTWDEALDAAEDYRDFGAGPDERVWLRVLGRAKLLLGDVTASLTDASGEISHAGTGIALALYADSAEMTVPDGVAGHGATAVLRTMFLLGQVVEEETGLEGYDTQAGQPIREAAANLDLGGVSLEMVIRLPGT</sequence>
<gene>
    <name evidence="1" type="ORF">Asi02nite_06980</name>
</gene>
<protein>
    <submittedName>
        <fullName evidence="1">Uncharacterized protein</fullName>
    </submittedName>
</protein>
<name>A0ABQ4CIS5_9ACTN</name>